<dbReference type="InterPro" id="IPR052715">
    <property type="entry name" value="RAYT_transposase"/>
</dbReference>
<reference evidence="2 3" key="1">
    <citation type="submission" date="2021-04" db="EMBL/GenBank/DDBJ databases">
        <authorList>
            <person name="Rodrigo-Torres L."/>
            <person name="Arahal R. D."/>
            <person name="Lucena T."/>
        </authorList>
    </citation>
    <scope>NUCLEOTIDE SEQUENCE [LARGE SCALE GENOMIC DNA]</scope>
    <source>
        <strain evidence="2 3">CECT 30171</strain>
    </source>
</reference>
<dbReference type="Proteomes" id="UP000680116">
    <property type="component" value="Chromosome"/>
</dbReference>
<accession>A0ABM8UCQ9</accession>
<dbReference type="SMART" id="SM01321">
    <property type="entry name" value="Y1_Tnp"/>
    <property type="match status" value="1"/>
</dbReference>
<dbReference type="NCBIfam" id="NF047646">
    <property type="entry name" value="REP_Tyr_transpos"/>
    <property type="match status" value="1"/>
</dbReference>
<name>A0ABM8UCQ9_9GAMM</name>
<feature type="domain" description="Transposase IS200-like" evidence="1">
    <location>
        <begin position="13"/>
        <end position="129"/>
    </location>
</feature>
<organism evidence="2 3">
    <name type="scientific">Novilysobacter luteus</name>
    <dbReference type="NCBI Taxonomy" id="2822368"/>
    <lineage>
        <taxon>Bacteria</taxon>
        <taxon>Pseudomonadati</taxon>
        <taxon>Pseudomonadota</taxon>
        <taxon>Gammaproteobacteria</taxon>
        <taxon>Lysobacterales</taxon>
        <taxon>Lysobacteraceae</taxon>
        <taxon>Novilysobacter</taxon>
    </lineage>
</organism>
<evidence type="ECO:0000259" key="1">
    <source>
        <dbReference type="SMART" id="SM01321"/>
    </source>
</evidence>
<dbReference type="RefSeq" id="WP_215219372.1">
    <property type="nucleotide sequence ID" value="NZ_OU015430.1"/>
</dbReference>
<sequence length="150" mass="16890">MGHARLRIGRQSLTGQVYLITFATVDRARTFADWAVAAEACRVMSATPAWQRSRLLAWVLMPDHWHGLVELGGFDSLPTCVGRLKGRSARLLRQAHPGIGPTVWAPAYHDRALRAEERLVDAARYVVMNPVRAGLVRRVADYPYWDAVWV</sequence>
<keyword evidence="3" id="KW-1185">Reference proteome</keyword>
<proteinExistence type="predicted"/>
<dbReference type="Gene3D" id="3.30.70.1290">
    <property type="entry name" value="Transposase IS200-like"/>
    <property type="match status" value="1"/>
</dbReference>
<dbReference type="Pfam" id="PF01797">
    <property type="entry name" value="Y1_Tnp"/>
    <property type="match status" value="1"/>
</dbReference>
<evidence type="ECO:0000313" key="2">
    <source>
        <dbReference type="EMBL" id="CAG4968809.1"/>
    </source>
</evidence>
<evidence type="ECO:0000313" key="3">
    <source>
        <dbReference type="Proteomes" id="UP000680116"/>
    </source>
</evidence>
<dbReference type="PANTHER" id="PTHR36966">
    <property type="entry name" value="REP-ASSOCIATED TYROSINE TRANSPOSASE"/>
    <property type="match status" value="1"/>
</dbReference>
<dbReference type="EMBL" id="OU015430">
    <property type="protein sequence ID" value="CAG4968809.1"/>
    <property type="molecule type" value="Genomic_DNA"/>
</dbReference>
<dbReference type="InterPro" id="IPR002686">
    <property type="entry name" value="Transposase_17"/>
</dbReference>
<dbReference type="SUPFAM" id="SSF143422">
    <property type="entry name" value="Transposase IS200-like"/>
    <property type="match status" value="1"/>
</dbReference>
<dbReference type="PANTHER" id="PTHR36966:SF1">
    <property type="entry name" value="REP-ASSOCIATED TYROSINE TRANSPOSASE"/>
    <property type="match status" value="1"/>
</dbReference>
<gene>
    <name evidence="2" type="ORF">LYB30171_00354</name>
</gene>
<dbReference type="InterPro" id="IPR036515">
    <property type="entry name" value="Transposase_17_sf"/>
</dbReference>
<protein>
    <recommendedName>
        <fullName evidence="1">Transposase IS200-like domain-containing protein</fullName>
    </recommendedName>
</protein>